<protein>
    <submittedName>
        <fullName evidence="6">OLC1v1033123C1</fullName>
    </submittedName>
</protein>
<dbReference type="EMBL" id="OX459119">
    <property type="protein sequence ID" value="CAI9096881.1"/>
    <property type="molecule type" value="Genomic_DNA"/>
</dbReference>
<name>A0AAV1CMN4_OLDCO</name>
<gene>
    <name evidence="6" type="ORF">OLC1_LOCUS7523</name>
</gene>
<dbReference type="PANTHER" id="PTHR36710:SF18">
    <property type="entry name" value="PECTINESTERASE INHIBITOR 5-RELATED"/>
    <property type="match status" value="1"/>
</dbReference>
<evidence type="ECO:0000256" key="2">
    <source>
        <dbReference type="ARBA" id="ARBA00023157"/>
    </source>
</evidence>
<evidence type="ECO:0000313" key="7">
    <source>
        <dbReference type="Proteomes" id="UP001161247"/>
    </source>
</evidence>
<dbReference type="GO" id="GO:0046910">
    <property type="term" value="F:pectinesterase inhibitor activity"/>
    <property type="evidence" value="ECO:0007669"/>
    <property type="project" value="InterPro"/>
</dbReference>
<dbReference type="Pfam" id="PF04043">
    <property type="entry name" value="PMEI"/>
    <property type="match status" value="1"/>
</dbReference>
<keyword evidence="1 4" id="KW-0732">Signal</keyword>
<evidence type="ECO:0000256" key="1">
    <source>
        <dbReference type="ARBA" id="ARBA00022729"/>
    </source>
</evidence>
<proteinExistence type="inferred from homology"/>
<dbReference type="Proteomes" id="UP001161247">
    <property type="component" value="Chromosome 2"/>
</dbReference>
<sequence length="198" mass="21434">MAPIQLLILVVAVIVLCVGSTKCLAVTIAQQENSSTNDDDLQRICSMTNYPPLCFQSYKADPRTPGADLKTLAQIAIDFSKPRAQSALDLVTGLHKNATDKTLATVLGLCVKNYTQSVELLDLATEAMNSKDYDVVAVRGVCARTDSDWCKYGFGSEVEEPKELKKAGQVLRDSLHPLTIIVADLIRSGSSQQDTISV</sequence>
<dbReference type="InterPro" id="IPR006501">
    <property type="entry name" value="Pectinesterase_inhib_dom"/>
</dbReference>
<dbReference type="InterPro" id="IPR052421">
    <property type="entry name" value="PCW_Enzyme_Inhibitor"/>
</dbReference>
<accession>A0AAV1CMN4</accession>
<organism evidence="6 7">
    <name type="scientific">Oldenlandia corymbosa var. corymbosa</name>
    <dbReference type="NCBI Taxonomy" id="529605"/>
    <lineage>
        <taxon>Eukaryota</taxon>
        <taxon>Viridiplantae</taxon>
        <taxon>Streptophyta</taxon>
        <taxon>Embryophyta</taxon>
        <taxon>Tracheophyta</taxon>
        <taxon>Spermatophyta</taxon>
        <taxon>Magnoliopsida</taxon>
        <taxon>eudicotyledons</taxon>
        <taxon>Gunneridae</taxon>
        <taxon>Pentapetalae</taxon>
        <taxon>asterids</taxon>
        <taxon>lamiids</taxon>
        <taxon>Gentianales</taxon>
        <taxon>Rubiaceae</taxon>
        <taxon>Rubioideae</taxon>
        <taxon>Spermacoceae</taxon>
        <taxon>Hedyotis-Oldenlandia complex</taxon>
        <taxon>Oldenlandia</taxon>
    </lineage>
</organism>
<keyword evidence="2" id="KW-1015">Disulfide bond</keyword>
<feature type="domain" description="Pectinesterase inhibitor" evidence="5">
    <location>
        <begin position="36"/>
        <end position="177"/>
    </location>
</feature>
<evidence type="ECO:0000256" key="3">
    <source>
        <dbReference type="ARBA" id="ARBA00038471"/>
    </source>
</evidence>
<comment type="similarity">
    <text evidence="3">Belongs to the PMEI family.</text>
</comment>
<dbReference type="SMART" id="SM00856">
    <property type="entry name" value="PMEI"/>
    <property type="match status" value="1"/>
</dbReference>
<keyword evidence="7" id="KW-1185">Reference proteome</keyword>
<dbReference type="Gene3D" id="1.20.140.40">
    <property type="entry name" value="Invertase/pectin methylesterase inhibitor family protein"/>
    <property type="match status" value="1"/>
</dbReference>
<reference evidence="6" key="1">
    <citation type="submission" date="2023-03" db="EMBL/GenBank/DDBJ databases">
        <authorList>
            <person name="Julca I."/>
        </authorList>
    </citation>
    <scope>NUCLEOTIDE SEQUENCE</scope>
</reference>
<feature type="signal peptide" evidence="4">
    <location>
        <begin position="1"/>
        <end position="25"/>
    </location>
</feature>
<dbReference type="PANTHER" id="PTHR36710">
    <property type="entry name" value="PECTINESTERASE INHIBITOR-LIKE"/>
    <property type="match status" value="1"/>
</dbReference>
<evidence type="ECO:0000256" key="4">
    <source>
        <dbReference type="SAM" id="SignalP"/>
    </source>
</evidence>
<dbReference type="AlphaFoldDB" id="A0AAV1CMN4"/>
<feature type="chain" id="PRO_5043774019" evidence="4">
    <location>
        <begin position="26"/>
        <end position="198"/>
    </location>
</feature>
<dbReference type="CDD" id="cd15797">
    <property type="entry name" value="PMEI"/>
    <property type="match status" value="1"/>
</dbReference>
<dbReference type="SUPFAM" id="SSF101148">
    <property type="entry name" value="Plant invertase/pectin methylesterase inhibitor"/>
    <property type="match status" value="1"/>
</dbReference>
<dbReference type="InterPro" id="IPR034086">
    <property type="entry name" value="PMEI_plant"/>
</dbReference>
<dbReference type="InterPro" id="IPR035513">
    <property type="entry name" value="Invertase/methylesterase_inhib"/>
</dbReference>
<evidence type="ECO:0000259" key="5">
    <source>
        <dbReference type="SMART" id="SM00856"/>
    </source>
</evidence>
<dbReference type="NCBIfam" id="TIGR01614">
    <property type="entry name" value="PME_inhib"/>
    <property type="match status" value="1"/>
</dbReference>
<evidence type="ECO:0000313" key="6">
    <source>
        <dbReference type="EMBL" id="CAI9096881.1"/>
    </source>
</evidence>